<comment type="caution">
    <text evidence="1">The sequence shown here is derived from an EMBL/GenBank/DDBJ whole genome shotgun (WGS) entry which is preliminary data.</text>
</comment>
<reference evidence="1" key="1">
    <citation type="submission" date="2022-07" db="EMBL/GenBank/DDBJ databases">
        <title>Genome Sequence of Lecanicillium saksenae.</title>
        <authorList>
            <person name="Buettner E."/>
        </authorList>
    </citation>
    <scope>NUCLEOTIDE SEQUENCE</scope>
    <source>
        <strain evidence="1">VT-O1</strain>
    </source>
</reference>
<proteinExistence type="predicted"/>
<organism evidence="1 2">
    <name type="scientific">Lecanicillium saksenae</name>
    <dbReference type="NCBI Taxonomy" id="468837"/>
    <lineage>
        <taxon>Eukaryota</taxon>
        <taxon>Fungi</taxon>
        <taxon>Dikarya</taxon>
        <taxon>Ascomycota</taxon>
        <taxon>Pezizomycotina</taxon>
        <taxon>Sordariomycetes</taxon>
        <taxon>Hypocreomycetidae</taxon>
        <taxon>Hypocreales</taxon>
        <taxon>Cordycipitaceae</taxon>
        <taxon>Lecanicillium</taxon>
    </lineage>
</organism>
<dbReference type="Proteomes" id="UP001148737">
    <property type="component" value="Unassembled WGS sequence"/>
</dbReference>
<sequence>MSAVPKASVEDILKHYDYKPELVERINPRKEALPLAIEEPKAEWPARFAVLEAKIKKALGDTALEISHVGSTSVPGLPAKDIIDIDLTVADILDEDAQRGTITITSLSTERIGATSDVFGPGWPAETAGPDTC</sequence>
<evidence type="ECO:0000313" key="1">
    <source>
        <dbReference type="EMBL" id="KAJ3499178.1"/>
    </source>
</evidence>
<gene>
    <name evidence="1" type="ORF">NLG97_g550</name>
</gene>
<accession>A0ACC1RAF4</accession>
<evidence type="ECO:0000313" key="2">
    <source>
        <dbReference type="Proteomes" id="UP001148737"/>
    </source>
</evidence>
<name>A0ACC1RAF4_9HYPO</name>
<dbReference type="EMBL" id="JANAKD010000019">
    <property type="protein sequence ID" value="KAJ3499178.1"/>
    <property type="molecule type" value="Genomic_DNA"/>
</dbReference>
<protein>
    <submittedName>
        <fullName evidence="1">Uncharacterized protein</fullName>
    </submittedName>
</protein>
<keyword evidence="2" id="KW-1185">Reference proteome</keyword>